<dbReference type="PANTHER" id="PTHR13453">
    <property type="entry name" value="KAT8 REGULATORY NSL COMPLEX SUBUNIT 2"/>
    <property type="match status" value="1"/>
</dbReference>
<dbReference type="InterPro" id="IPR026316">
    <property type="entry name" value="NSL2"/>
</dbReference>
<comment type="subunit">
    <text evidence="13">Component of the NSL complex at least composed of KAT8/MOF, KANSL1, KANSL2, KANSL3, MCRS1, PHF20, OGT1/OGT, WDR5 and HCFC1.</text>
</comment>
<comment type="function">
    <text evidence="12">Non-catalytic component of the NSL histone acetyltransferase complex, a multiprotein complex that mediates histone H4 acetylation at 'Lys-5'- and 'Lys-8' (H4K5ac and H4K8ac) at transcription start sites and promotes transcription initiation. Required for NSL complex stability and for transcription of intraciliary transport genes in both ciliated and non-ciliated cells by regulating histone H4 acetylation at 'Lys-5'- and 'Lys-12' (H4K5ac and H4K12ac). This is necessary for cilium assembly in ciliated cells and for organization of the microtubule cytoskeleton in non-ciliated cells. Required within the NSL complex to maintain nuclear architecture stability by promoting KAT8-mediated acetylation of lamin LMNA.</text>
</comment>
<evidence type="ECO:0000256" key="3">
    <source>
        <dbReference type="ARBA" id="ARBA00015508"/>
    </source>
</evidence>
<dbReference type="InterPro" id="IPR025927">
    <property type="entry name" value="Znf_KANL2-like"/>
</dbReference>
<dbReference type="Proteomes" id="UP000006591">
    <property type="component" value="Chromosome 12"/>
</dbReference>
<evidence type="ECO:0000256" key="13">
    <source>
        <dbReference type="ARBA" id="ARBA00093543"/>
    </source>
</evidence>
<feature type="domain" description="KANL2-like probable zinc-finger" evidence="14">
    <location>
        <begin position="116"/>
        <end position="156"/>
    </location>
</feature>
<comment type="subcellular location">
    <subcellularLocation>
        <location evidence="2">Mitochondrion</location>
    </subcellularLocation>
    <subcellularLocation>
        <location evidence="1">Nucleus</location>
    </subcellularLocation>
</comment>
<keyword evidence="4" id="KW-1017">Isopeptide bond</keyword>
<evidence type="ECO:0000256" key="12">
    <source>
        <dbReference type="ARBA" id="ARBA00093359"/>
    </source>
</evidence>
<keyword evidence="16" id="KW-1185">Reference proteome</keyword>
<dbReference type="eggNOG" id="ENOG502RXKY">
    <property type="taxonomic scope" value="Eukaryota"/>
</dbReference>
<sequence length="302" mass="32218">MGDGHAADKPTPPPPPRPVLLAGASGDAKLCRAAALSREEVIRRRRRGLLQLHSLYRAQLWALADGLSARHAEYWWEHGSSPDAGNAVGSGAPPPPHPAVNGGGAAVEIAAARAGCSAANCGAKAMPFAAYCFDHILFDPKQLLYKPCAFVTNRRKGGGEVAAGCKKEERIGGWSACCIEGRERKVDERSLLQCCTIGERDLDGGEVVAARKEAVGGMQNGVETCGKPVLTGITPSRCSDHDPKSQRLVIEALKKVGIDLHLTSNGVPKLNLLICETVRQIQRKRKMQLNGAKNAPFHRSSD</sequence>
<keyword evidence="7" id="KW-0156">Chromatin regulator</keyword>
<dbReference type="GO" id="GO:0006325">
    <property type="term" value="P:chromatin organization"/>
    <property type="evidence" value="ECO:0007669"/>
    <property type="project" value="UniProtKB-KW"/>
</dbReference>
<evidence type="ECO:0000313" key="16">
    <source>
        <dbReference type="Proteomes" id="UP000006591"/>
    </source>
</evidence>
<dbReference type="STRING" id="4536.A0A0E0J862"/>
<keyword evidence="6" id="KW-0832">Ubl conjugation</keyword>
<evidence type="ECO:0000259" key="14">
    <source>
        <dbReference type="Pfam" id="PF13891"/>
    </source>
</evidence>
<evidence type="ECO:0000256" key="7">
    <source>
        <dbReference type="ARBA" id="ARBA00022853"/>
    </source>
</evidence>
<keyword evidence="8" id="KW-0496">Mitochondrion</keyword>
<evidence type="ECO:0000256" key="10">
    <source>
        <dbReference type="ARBA" id="ARBA00032947"/>
    </source>
</evidence>
<evidence type="ECO:0000256" key="5">
    <source>
        <dbReference type="ARBA" id="ARBA00022553"/>
    </source>
</evidence>
<evidence type="ECO:0000256" key="8">
    <source>
        <dbReference type="ARBA" id="ARBA00023128"/>
    </source>
</evidence>
<evidence type="ECO:0000256" key="4">
    <source>
        <dbReference type="ARBA" id="ARBA00022499"/>
    </source>
</evidence>
<reference evidence="15" key="1">
    <citation type="submission" date="2015-04" db="UniProtKB">
        <authorList>
            <consortium name="EnsemblPlants"/>
        </authorList>
    </citation>
    <scope>IDENTIFICATION</scope>
    <source>
        <strain evidence="15">SL10</strain>
    </source>
</reference>
<proteinExistence type="predicted"/>
<evidence type="ECO:0000256" key="2">
    <source>
        <dbReference type="ARBA" id="ARBA00004173"/>
    </source>
</evidence>
<dbReference type="Gramene" id="ONIVA12G06170.1">
    <property type="protein sequence ID" value="ONIVA12G06170.1"/>
    <property type="gene ID" value="ONIVA12G06170"/>
</dbReference>
<dbReference type="EnsemblPlants" id="ONIVA12G06170.1">
    <property type="protein sequence ID" value="ONIVA12G06170.1"/>
    <property type="gene ID" value="ONIVA12G06170"/>
</dbReference>
<dbReference type="GO" id="GO:0044545">
    <property type="term" value="C:NSL complex"/>
    <property type="evidence" value="ECO:0007669"/>
    <property type="project" value="TreeGrafter"/>
</dbReference>
<protein>
    <recommendedName>
        <fullName evidence="3">KAT8 regulatory NSL complex subunit 2</fullName>
    </recommendedName>
    <alternativeName>
        <fullName evidence="11">NSL complex protein NSL2</fullName>
    </alternativeName>
    <alternativeName>
        <fullName evidence="10">Non-specific lethal 2 homolog</fullName>
    </alternativeName>
</protein>
<dbReference type="GO" id="GO:0005739">
    <property type="term" value="C:mitochondrion"/>
    <property type="evidence" value="ECO:0007669"/>
    <property type="project" value="UniProtKB-SubCell"/>
</dbReference>
<name>A0A0E0J862_ORYNI</name>
<evidence type="ECO:0000256" key="11">
    <source>
        <dbReference type="ARBA" id="ARBA00033378"/>
    </source>
</evidence>
<evidence type="ECO:0000256" key="9">
    <source>
        <dbReference type="ARBA" id="ARBA00023242"/>
    </source>
</evidence>
<dbReference type="Pfam" id="PF13891">
    <property type="entry name" value="zf-C3HC3H_KANSL2"/>
    <property type="match status" value="1"/>
</dbReference>
<evidence type="ECO:0000256" key="1">
    <source>
        <dbReference type="ARBA" id="ARBA00004123"/>
    </source>
</evidence>
<keyword evidence="5" id="KW-0597">Phosphoprotein</keyword>
<dbReference type="HOGENOM" id="CLU_083134_1_1_1"/>
<dbReference type="OMA" id="ARHAEYW"/>
<evidence type="ECO:0000256" key="6">
    <source>
        <dbReference type="ARBA" id="ARBA00022843"/>
    </source>
</evidence>
<organism evidence="15">
    <name type="scientific">Oryza nivara</name>
    <name type="common">Indian wild rice</name>
    <name type="synonym">Oryza sativa f. spontanea</name>
    <dbReference type="NCBI Taxonomy" id="4536"/>
    <lineage>
        <taxon>Eukaryota</taxon>
        <taxon>Viridiplantae</taxon>
        <taxon>Streptophyta</taxon>
        <taxon>Embryophyta</taxon>
        <taxon>Tracheophyta</taxon>
        <taxon>Spermatophyta</taxon>
        <taxon>Magnoliopsida</taxon>
        <taxon>Liliopsida</taxon>
        <taxon>Poales</taxon>
        <taxon>Poaceae</taxon>
        <taxon>BOP clade</taxon>
        <taxon>Oryzoideae</taxon>
        <taxon>Oryzeae</taxon>
        <taxon>Oryzinae</taxon>
        <taxon>Oryza</taxon>
    </lineage>
</organism>
<dbReference type="GO" id="GO:0005634">
    <property type="term" value="C:nucleus"/>
    <property type="evidence" value="ECO:0007669"/>
    <property type="project" value="UniProtKB-SubCell"/>
</dbReference>
<dbReference type="AlphaFoldDB" id="A0A0E0J862"/>
<accession>A0A0E0J862</accession>
<evidence type="ECO:0000313" key="15">
    <source>
        <dbReference type="EnsemblPlants" id="ONIVA12G06170.1"/>
    </source>
</evidence>
<dbReference type="PANTHER" id="PTHR13453:SF1">
    <property type="entry name" value="KAT8 REGULATORY NSL COMPLEX SUBUNIT 2"/>
    <property type="match status" value="1"/>
</dbReference>
<reference evidence="15" key="2">
    <citation type="submission" date="2018-04" db="EMBL/GenBank/DDBJ databases">
        <title>OnivRS2 (Oryza nivara Reference Sequence Version 2).</title>
        <authorList>
            <person name="Zhang J."/>
            <person name="Kudrna D."/>
            <person name="Lee S."/>
            <person name="Talag J."/>
            <person name="Rajasekar S."/>
            <person name="Welchert J."/>
            <person name="Hsing Y.-I."/>
            <person name="Wing R.A."/>
        </authorList>
    </citation>
    <scope>NUCLEOTIDE SEQUENCE [LARGE SCALE GENOMIC DNA]</scope>
    <source>
        <strain evidence="15">SL10</strain>
    </source>
</reference>
<keyword evidence="9" id="KW-0539">Nucleus</keyword>